<name>T1EZT0_HELRO</name>
<sequence length="984" mass="114624">MAGKRTLEGEESNEFTWKKLKGNANPGIYPVRERFDEQYDNFMVQRRNANYMNINMAAADAEYLRHPVNYALNKQFHLMSDSMSSNNGSNGFMYPFDRPNFSENNAPNGMDVKSYPNFFAMQRPQFNPQHQYLNFHNSQAEQPINRLPMEFLNNHANMYRQHMPFRTELIKPDSVPMFMNLVNSNNSVNVSQEMISPYQKVNGYRSPNCKPFTNPFLHFKPTFNEPYPRPMNGFTNEFDSFSTNFSAMSKSNPDYQNFNRSFIDSSVAENKTSNSNCDIIQPSELEKKVNKNIKQCKKDKHIENSPACDNGWLVSSSYTVASSHSALSLVSSPILKPSSMLNSMPTSALSSKSHWNPGLPARNEKLVNELDLKDKSAMKNNCEVNENHSGSKHLKTNFKNDVELNEKHHLMQHQSLKSPELHDNKFEEYIQPDHHSSMLFQQQAYFSRNQELPQDIVAKQSMPAFSSDFQPHLQPTALKQHMQQSLFEKQKHLLHMPSEQHLQQPSFSQHSQQLLQHPTKQVTSKQPVQQTSPQNHSQKVFNQYSNCSPQNHCETLSHQLKNHQNLQHKQHHHNQQQHSVNSNNVDRQLSPKENLQQRIHQPYLPEQCSTKLNQSLHHEAQRPCNTPSQIDQATLTHPQRTATVNHHLSPKLHHHKHPPELVSSGRSNNSLMHKNAPQPVMGHHHDPSQHLPRAPQQFQPPQHFSPRYKSVQQLNNPHFQPHHSLLQYQEQHRNTSEIHLRSPQRQQHFSQSVPYQHNLTQGVQRVHFPDDNTRDPMRMIEKLSNRHFNTYESQFIFGNDKINLHGCSEHENNFTSNRASALQHNSFGTHAMSRMKNIQLQFWPLKKSDSNSGPPKKSDSYLLKILTPTLTLEPKRNKKDSEREQYEMWLNERKKLLIERINELERVKEQGMNESQNQRAVYNKSNSSQEPNNQQVEHQQRFTADDFNEDIKHLNSAIEQMKKDLHEHEMIMKMFFTSNVGEFV</sequence>
<evidence type="ECO:0000256" key="1">
    <source>
        <dbReference type="SAM" id="Coils"/>
    </source>
</evidence>
<feature type="region of interest" description="Disordered" evidence="2">
    <location>
        <begin position="499"/>
        <end position="543"/>
    </location>
</feature>
<evidence type="ECO:0000313" key="4">
    <source>
        <dbReference type="EnsemblMetazoa" id="HelroP167785"/>
    </source>
</evidence>
<dbReference type="GeneID" id="20202080"/>
<feature type="coiled-coil region" evidence="1">
    <location>
        <begin position="944"/>
        <end position="971"/>
    </location>
</feature>
<organism evidence="4 5">
    <name type="scientific">Helobdella robusta</name>
    <name type="common">Californian leech</name>
    <dbReference type="NCBI Taxonomy" id="6412"/>
    <lineage>
        <taxon>Eukaryota</taxon>
        <taxon>Metazoa</taxon>
        <taxon>Spiralia</taxon>
        <taxon>Lophotrochozoa</taxon>
        <taxon>Annelida</taxon>
        <taxon>Clitellata</taxon>
        <taxon>Hirudinea</taxon>
        <taxon>Rhynchobdellida</taxon>
        <taxon>Glossiphoniidae</taxon>
        <taxon>Helobdella</taxon>
    </lineage>
</organism>
<dbReference type="RefSeq" id="XP_009011769.1">
    <property type="nucleotide sequence ID" value="XM_009013521.1"/>
</dbReference>
<feature type="region of interest" description="Disordered" evidence="2">
    <location>
        <begin position="563"/>
        <end position="591"/>
    </location>
</feature>
<reference evidence="3 5" key="2">
    <citation type="journal article" date="2013" name="Nature">
        <title>Insights into bilaterian evolution from three spiralian genomes.</title>
        <authorList>
            <person name="Simakov O."/>
            <person name="Marletaz F."/>
            <person name="Cho S.J."/>
            <person name="Edsinger-Gonzales E."/>
            <person name="Havlak P."/>
            <person name="Hellsten U."/>
            <person name="Kuo D.H."/>
            <person name="Larsson T."/>
            <person name="Lv J."/>
            <person name="Arendt D."/>
            <person name="Savage R."/>
            <person name="Osoegawa K."/>
            <person name="de Jong P."/>
            <person name="Grimwood J."/>
            <person name="Chapman J.A."/>
            <person name="Shapiro H."/>
            <person name="Aerts A."/>
            <person name="Otillar R.P."/>
            <person name="Terry A.Y."/>
            <person name="Boore J.L."/>
            <person name="Grigoriev I.V."/>
            <person name="Lindberg D.R."/>
            <person name="Seaver E.C."/>
            <person name="Weisblat D.A."/>
            <person name="Putnam N.H."/>
            <person name="Rokhsar D.S."/>
        </authorList>
    </citation>
    <scope>NUCLEOTIDE SEQUENCE</scope>
</reference>
<reference evidence="4" key="3">
    <citation type="submission" date="2015-06" db="UniProtKB">
        <authorList>
            <consortium name="EnsemblMetazoa"/>
        </authorList>
    </citation>
    <scope>IDENTIFICATION</scope>
</reference>
<dbReference type="Proteomes" id="UP000015101">
    <property type="component" value="Unassembled WGS sequence"/>
</dbReference>
<dbReference type="EMBL" id="KB095905">
    <property type="protein sequence ID" value="ESO09955.1"/>
    <property type="molecule type" value="Genomic_DNA"/>
</dbReference>
<feature type="compositionally biased region" description="Low complexity" evidence="2">
    <location>
        <begin position="576"/>
        <end position="585"/>
    </location>
</feature>
<evidence type="ECO:0000313" key="3">
    <source>
        <dbReference type="EMBL" id="ESO09955.1"/>
    </source>
</evidence>
<dbReference type="KEGG" id="hro:HELRODRAFT_167785"/>
<dbReference type="EnsemblMetazoa" id="HelroT167785">
    <property type="protein sequence ID" value="HelroP167785"/>
    <property type="gene ID" value="HelroG167785"/>
</dbReference>
<reference evidence="5" key="1">
    <citation type="submission" date="2012-12" db="EMBL/GenBank/DDBJ databases">
        <authorList>
            <person name="Hellsten U."/>
            <person name="Grimwood J."/>
            <person name="Chapman J.A."/>
            <person name="Shapiro H."/>
            <person name="Aerts A."/>
            <person name="Otillar R.P."/>
            <person name="Terry A.Y."/>
            <person name="Boore J.L."/>
            <person name="Simakov O."/>
            <person name="Marletaz F."/>
            <person name="Cho S.-J."/>
            <person name="Edsinger-Gonzales E."/>
            <person name="Havlak P."/>
            <person name="Kuo D.-H."/>
            <person name="Larsson T."/>
            <person name="Lv J."/>
            <person name="Arendt D."/>
            <person name="Savage R."/>
            <person name="Osoegawa K."/>
            <person name="de Jong P."/>
            <person name="Lindberg D.R."/>
            <person name="Seaver E.C."/>
            <person name="Weisblat D.A."/>
            <person name="Putnam N.H."/>
            <person name="Grigoriev I.V."/>
            <person name="Rokhsar D.S."/>
        </authorList>
    </citation>
    <scope>NUCLEOTIDE SEQUENCE</scope>
</reference>
<accession>T1EZT0</accession>
<proteinExistence type="predicted"/>
<protein>
    <submittedName>
        <fullName evidence="3 4">Uncharacterized protein</fullName>
    </submittedName>
</protein>
<dbReference type="CTD" id="20202080"/>
<feature type="region of interest" description="Disordered" evidence="2">
    <location>
        <begin position="649"/>
        <end position="704"/>
    </location>
</feature>
<gene>
    <name evidence="4" type="primary">20202080</name>
    <name evidence="3" type="ORF">HELRODRAFT_167785</name>
</gene>
<dbReference type="InParanoid" id="T1EZT0"/>
<dbReference type="EMBL" id="AMQM01002844">
    <property type="status" value="NOT_ANNOTATED_CDS"/>
    <property type="molecule type" value="Genomic_DNA"/>
</dbReference>
<keyword evidence="1" id="KW-0175">Coiled coil</keyword>
<feature type="region of interest" description="Disordered" evidence="2">
    <location>
        <begin position="909"/>
        <end position="939"/>
    </location>
</feature>
<feature type="compositionally biased region" description="Low complexity" evidence="2">
    <location>
        <begin position="500"/>
        <end position="518"/>
    </location>
</feature>
<feature type="compositionally biased region" description="Basic residues" evidence="2">
    <location>
        <begin position="566"/>
        <end position="575"/>
    </location>
</feature>
<evidence type="ECO:0000256" key="2">
    <source>
        <dbReference type="SAM" id="MobiDB-lite"/>
    </source>
</evidence>
<feature type="compositionally biased region" description="Polar residues" evidence="2">
    <location>
        <begin position="519"/>
        <end position="543"/>
    </location>
</feature>
<keyword evidence="5" id="KW-1185">Reference proteome</keyword>
<feature type="compositionally biased region" description="Low complexity" evidence="2">
    <location>
        <begin position="695"/>
        <end position="704"/>
    </location>
</feature>
<feature type="compositionally biased region" description="Polar residues" evidence="2">
    <location>
        <begin position="912"/>
        <end position="937"/>
    </location>
</feature>
<evidence type="ECO:0000313" key="5">
    <source>
        <dbReference type="Proteomes" id="UP000015101"/>
    </source>
</evidence>
<dbReference type="AlphaFoldDB" id="T1EZT0"/>
<dbReference type="HOGENOM" id="CLU_302907_0_0_1"/>